<dbReference type="GO" id="GO:0000976">
    <property type="term" value="F:transcription cis-regulatory region binding"/>
    <property type="evidence" value="ECO:0007669"/>
    <property type="project" value="TreeGrafter"/>
</dbReference>
<feature type="DNA-binding region" description="H-T-H motif" evidence="2">
    <location>
        <begin position="43"/>
        <end position="62"/>
    </location>
</feature>
<dbReference type="GO" id="GO:0003700">
    <property type="term" value="F:DNA-binding transcription factor activity"/>
    <property type="evidence" value="ECO:0007669"/>
    <property type="project" value="TreeGrafter"/>
</dbReference>
<protein>
    <submittedName>
        <fullName evidence="4">TetR/AcrR family transcriptional regulator</fullName>
    </submittedName>
</protein>
<evidence type="ECO:0000313" key="4">
    <source>
        <dbReference type="EMBL" id="MCS7481849.1"/>
    </source>
</evidence>
<proteinExistence type="predicted"/>
<dbReference type="PROSITE" id="PS50977">
    <property type="entry name" value="HTH_TETR_2"/>
    <property type="match status" value="1"/>
</dbReference>
<feature type="domain" description="HTH tetR-type" evidence="3">
    <location>
        <begin position="20"/>
        <end position="80"/>
    </location>
</feature>
<dbReference type="EMBL" id="JANYMP010000020">
    <property type="protein sequence ID" value="MCS7481849.1"/>
    <property type="molecule type" value="Genomic_DNA"/>
</dbReference>
<dbReference type="Proteomes" id="UP001141259">
    <property type="component" value="Unassembled WGS sequence"/>
</dbReference>
<dbReference type="RefSeq" id="WP_259627332.1">
    <property type="nucleotide sequence ID" value="NZ_JANYMP010000020.1"/>
</dbReference>
<dbReference type="Pfam" id="PF00440">
    <property type="entry name" value="TetR_N"/>
    <property type="match status" value="1"/>
</dbReference>
<reference evidence="4" key="1">
    <citation type="submission" date="2022-08" db="EMBL/GenBank/DDBJ databases">
        <authorList>
            <person name="Tistechok S."/>
            <person name="Samborskyy M."/>
            <person name="Roman I."/>
        </authorList>
    </citation>
    <scope>NUCLEOTIDE SEQUENCE</scope>
    <source>
        <strain evidence="4">DSM 103496</strain>
    </source>
</reference>
<dbReference type="SUPFAM" id="SSF46689">
    <property type="entry name" value="Homeodomain-like"/>
    <property type="match status" value="1"/>
</dbReference>
<evidence type="ECO:0000256" key="1">
    <source>
        <dbReference type="ARBA" id="ARBA00023125"/>
    </source>
</evidence>
<dbReference type="InterPro" id="IPR049397">
    <property type="entry name" value="EthR_C"/>
</dbReference>
<dbReference type="Gene3D" id="1.10.10.60">
    <property type="entry name" value="Homeodomain-like"/>
    <property type="match status" value="1"/>
</dbReference>
<evidence type="ECO:0000313" key="5">
    <source>
        <dbReference type="Proteomes" id="UP001141259"/>
    </source>
</evidence>
<dbReference type="AlphaFoldDB" id="A0A9X2VSJ3"/>
<name>A0A9X2VSJ3_9PSEU</name>
<keyword evidence="5" id="KW-1185">Reference proteome</keyword>
<evidence type="ECO:0000259" key="3">
    <source>
        <dbReference type="PROSITE" id="PS50977"/>
    </source>
</evidence>
<sequence length="217" mass="24402">MPPRTPVHQVASRRKRSKGDLTSQAILDTAERLLESRSLDEIAVDELTSGAGVSRSTFYFHFESREAVLHALSEQVAVELHECAALWLRRGSEPPEDAIRRALTATVALWRHHGPVLRAAMRARDVNPQMQEFWSTVGRRFIDAAAEQIDRERTAGVALPGPPEARLLVTVLEHMNEQACYTQSLSRRSPARDRKLVDTLTTVWLRTIYGITSPKSQ</sequence>
<dbReference type="Pfam" id="PF21313">
    <property type="entry name" value="EthR_C"/>
    <property type="match status" value="1"/>
</dbReference>
<dbReference type="InterPro" id="IPR009057">
    <property type="entry name" value="Homeodomain-like_sf"/>
</dbReference>
<dbReference type="InterPro" id="IPR036271">
    <property type="entry name" value="Tet_transcr_reg_TetR-rel_C_sf"/>
</dbReference>
<evidence type="ECO:0000256" key="2">
    <source>
        <dbReference type="PROSITE-ProRule" id="PRU00335"/>
    </source>
</evidence>
<keyword evidence="1 2" id="KW-0238">DNA-binding</keyword>
<dbReference type="PRINTS" id="PR00455">
    <property type="entry name" value="HTHTETR"/>
</dbReference>
<organism evidence="4 5">
    <name type="scientific">Umezawaea endophytica</name>
    <dbReference type="NCBI Taxonomy" id="1654476"/>
    <lineage>
        <taxon>Bacteria</taxon>
        <taxon>Bacillati</taxon>
        <taxon>Actinomycetota</taxon>
        <taxon>Actinomycetes</taxon>
        <taxon>Pseudonocardiales</taxon>
        <taxon>Pseudonocardiaceae</taxon>
        <taxon>Umezawaea</taxon>
    </lineage>
</organism>
<dbReference type="PANTHER" id="PTHR30055:SF184">
    <property type="entry name" value="HTH-TYPE TRANSCRIPTIONAL REGULATOR ETHR"/>
    <property type="match status" value="1"/>
</dbReference>
<gene>
    <name evidence="4" type="ORF">NZH93_33765</name>
</gene>
<comment type="caution">
    <text evidence="4">The sequence shown here is derived from an EMBL/GenBank/DDBJ whole genome shotgun (WGS) entry which is preliminary data.</text>
</comment>
<dbReference type="SUPFAM" id="SSF48498">
    <property type="entry name" value="Tetracyclin repressor-like, C-terminal domain"/>
    <property type="match status" value="1"/>
</dbReference>
<dbReference type="InterPro" id="IPR050109">
    <property type="entry name" value="HTH-type_TetR-like_transc_reg"/>
</dbReference>
<accession>A0A9X2VSJ3</accession>
<dbReference type="Gene3D" id="1.10.357.10">
    <property type="entry name" value="Tetracycline Repressor, domain 2"/>
    <property type="match status" value="1"/>
</dbReference>
<dbReference type="PANTHER" id="PTHR30055">
    <property type="entry name" value="HTH-TYPE TRANSCRIPTIONAL REGULATOR RUTR"/>
    <property type="match status" value="1"/>
</dbReference>
<dbReference type="InterPro" id="IPR001647">
    <property type="entry name" value="HTH_TetR"/>
</dbReference>